<dbReference type="Pfam" id="PF07715">
    <property type="entry name" value="Plug"/>
    <property type="match status" value="1"/>
</dbReference>
<comment type="subcellular location">
    <subcellularLocation>
        <location evidence="1 10">Cell outer membrane</location>
        <topology evidence="1 10">Multi-pass membrane protein</topology>
    </subcellularLocation>
</comment>
<gene>
    <name evidence="14" type="ORF">M9189_05525</name>
</gene>
<organism evidence="14 15">
    <name type="scientific">Xiashengella succiniciproducens</name>
    <dbReference type="NCBI Taxonomy" id="2949635"/>
    <lineage>
        <taxon>Bacteria</taxon>
        <taxon>Pseudomonadati</taxon>
        <taxon>Bacteroidota</taxon>
        <taxon>Bacteroidia</taxon>
        <taxon>Marinilabiliales</taxon>
        <taxon>Marinilabiliaceae</taxon>
        <taxon>Xiashengella</taxon>
    </lineage>
</organism>
<dbReference type="EMBL" id="CP098400">
    <property type="protein sequence ID" value="URW80811.1"/>
    <property type="molecule type" value="Genomic_DNA"/>
</dbReference>
<dbReference type="InterPro" id="IPR000531">
    <property type="entry name" value="Beta-barrel_TonB"/>
</dbReference>
<evidence type="ECO:0000256" key="11">
    <source>
        <dbReference type="RuleBase" id="RU003357"/>
    </source>
</evidence>
<keyword evidence="3 10" id="KW-1134">Transmembrane beta strand</keyword>
<dbReference type="Pfam" id="PF00593">
    <property type="entry name" value="TonB_dep_Rec_b-barrel"/>
    <property type="match status" value="1"/>
</dbReference>
<dbReference type="KEGG" id="alkq:M9189_05525"/>
<feature type="domain" description="TonB-dependent receptor-like beta-barrel" evidence="12">
    <location>
        <begin position="235"/>
        <end position="654"/>
    </location>
</feature>
<evidence type="ECO:0000256" key="3">
    <source>
        <dbReference type="ARBA" id="ARBA00022452"/>
    </source>
</evidence>
<dbReference type="GO" id="GO:0009279">
    <property type="term" value="C:cell outer membrane"/>
    <property type="evidence" value="ECO:0007669"/>
    <property type="project" value="UniProtKB-SubCell"/>
</dbReference>
<keyword evidence="9 10" id="KW-0998">Cell outer membrane</keyword>
<reference evidence="14" key="1">
    <citation type="submission" date="2022-05" db="EMBL/GenBank/DDBJ databases">
        <authorList>
            <person name="Sun X."/>
        </authorList>
    </citation>
    <scope>NUCLEOTIDE SEQUENCE</scope>
    <source>
        <strain evidence="14">Ai-910</strain>
    </source>
</reference>
<keyword evidence="15" id="KW-1185">Reference proteome</keyword>
<dbReference type="Proteomes" id="UP001056426">
    <property type="component" value="Chromosome"/>
</dbReference>
<evidence type="ECO:0000256" key="6">
    <source>
        <dbReference type="ARBA" id="ARBA00023077"/>
    </source>
</evidence>
<evidence type="ECO:0000256" key="2">
    <source>
        <dbReference type="ARBA" id="ARBA00022448"/>
    </source>
</evidence>
<dbReference type="Gene3D" id="2.170.130.10">
    <property type="entry name" value="TonB-dependent receptor, plug domain"/>
    <property type="match status" value="1"/>
</dbReference>
<evidence type="ECO:0000256" key="5">
    <source>
        <dbReference type="ARBA" id="ARBA00022729"/>
    </source>
</evidence>
<dbReference type="PANTHER" id="PTHR30069">
    <property type="entry name" value="TONB-DEPENDENT OUTER MEMBRANE RECEPTOR"/>
    <property type="match status" value="1"/>
</dbReference>
<evidence type="ECO:0000313" key="14">
    <source>
        <dbReference type="EMBL" id="URW80811.1"/>
    </source>
</evidence>
<dbReference type="InterPro" id="IPR037066">
    <property type="entry name" value="Plug_dom_sf"/>
</dbReference>
<dbReference type="PROSITE" id="PS52016">
    <property type="entry name" value="TONB_DEPENDENT_REC_3"/>
    <property type="match status" value="1"/>
</dbReference>
<evidence type="ECO:0000256" key="4">
    <source>
        <dbReference type="ARBA" id="ARBA00022692"/>
    </source>
</evidence>
<keyword evidence="8 14" id="KW-0675">Receptor</keyword>
<sequence length="683" mass="76594">MKKRQFSLKGSGLCFKKWSGDKWAVFNTLHREIKIGILAAVYFTTLGYHQTLANTESDSISSKITLNEIQVSGKRAPGIYQETGRQIAVISREQIEKLPAQSIQGLLRTALGVDIRERGPLGMQADISMRGGSFDQVMILLNGINVTDPQTGHYGLNLPVDLASVERIEILRGPAARVHGPNAFDGAINFVTKSGSENKVSAQLTAGDHGLYNLHAGLSHRKGAFGNYFSAQKGASDGYIDNTDFDILNLYYRGQVTREQSKFSLQLGYNDKSYGANSFYSASYPNQFDANRTLFAAASMESSGLIRIRSDVYWRRHHDRFELFRNYIGAASWYTGHNYHLSETAGASLNATTSWSLGTTSLGAELRSESIWSNVLGLPMDKPLDVPGENEGQFTRSFNRTNFSVFAEHNIYFGRFDLSGGVLINRHSNSGYGVDWYPGIDLSYRLTTLLKWTASYNRSLRMPTFTDLFYSGPTNVGNPNLKPERAETYETTFRLRNETYSASVGGFYRIGRDLIDWGRIPGETVYTTSNINRVEALGTEAAADLLLSELIPGQTLLRSLSVNYSYVWQDKVSDEGYESYYVLDHLRQKLNISLIHGLGLPNVELNWNIQYRDRAGYYTKSDGTRVDHTPFWLTDLRVSWNKGNYGLYAEASNLFDATYSDLSELRQPGLWLKLGARIELKIL</sequence>
<evidence type="ECO:0000313" key="15">
    <source>
        <dbReference type="Proteomes" id="UP001056426"/>
    </source>
</evidence>
<dbReference type="Gene3D" id="2.40.170.20">
    <property type="entry name" value="TonB-dependent receptor, beta-barrel domain"/>
    <property type="match status" value="1"/>
</dbReference>
<dbReference type="GO" id="GO:0044718">
    <property type="term" value="P:siderophore transmembrane transport"/>
    <property type="evidence" value="ECO:0007669"/>
    <property type="project" value="TreeGrafter"/>
</dbReference>
<name>A0A9J6ZTB6_9BACT</name>
<keyword evidence="4 10" id="KW-0812">Transmembrane</keyword>
<reference evidence="14" key="2">
    <citation type="submission" date="2022-06" db="EMBL/GenBank/DDBJ databases">
        <title>Xiashengella guii gen. nov. sp. nov., a bacterium isolated form anaerobic digestion tank.</title>
        <authorList>
            <person name="Huang H."/>
        </authorList>
    </citation>
    <scope>NUCLEOTIDE SEQUENCE</scope>
    <source>
        <strain evidence="14">Ai-910</strain>
    </source>
</reference>
<keyword evidence="5" id="KW-0732">Signal</keyword>
<dbReference type="SUPFAM" id="SSF56935">
    <property type="entry name" value="Porins"/>
    <property type="match status" value="1"/>
</dbReference>
<dbReference type="GO" id="GO:0015344">
    <property type="term" value="F:siderophore uptake transmembrane transporter activity"/>
    <property type="evidence" value="ECO:0007669"/>
    <property type="project" value="TreeGrafter"/>
</dbReference>
<evidence type="ECO:0000256" key="9">
    <source>
        <dbReference type="ARBA" id="ARBA00023237"/>
    </source>
</evidence>
<evidence type="ECO:0000259" key="13">
    <source>
        <dbReference type="Pfam" id="PF07715"/>
    </source>
</evidence>
<keyword evidence="6 11" id="KW-0798">TonB box</keyword>
<comment type="similarity">
    <text evidence="10 11">Belongs to the TonB-dependent receptor family.</text>
</comment>
<proteinExistence type="inferred from homology"/>
<dbReference type="InterPro" id="IPR036942">
    <property type="entry name" value="Beta-barrel_TonB_sf"/>
</dbReference>
<evidence type="ECO:0000256" key="7">
    <source>
        <dbReference type="ARBA" id="ARBA00023136"/>
    </source>
</evidence>
<dbReference type="InterPro" id="IPR039426">
    <property type="entry name" value="TonB-dep_rcpt-like"/>
</dbReference>
<keyword evidence="7 10" id="KW-0472">Membrane</keyword>
<dbReference type="AlphaFoldDB" id="A0A9J6ZTB6"/>
<evidence type="ECO:0000259" key="12">
    <source>
        <dbReference type="Pfam" id="PF00593"/>
    </source>
</evidence>
<keyword evidence="2 10" id="KW-0813">Transport</keyword>
<evidence type="ECO:0000256" key="10">
    <source>
        <dbReference type="PROSITE-ProRule" id="PRU01360"/>
    </source>
</evidence>
<dbReference type="PANTHER" id="PTHR30069:SF29">
    <property type="entry name" value="HEMOGLOBIN AND HEMOGLOBIN-HAPTOGLOBIN-BINDING PROTEIN 1-RELATED"/>
    <property type="match status" value="1"/>
</dbReference>
<evidence type="ECO:0000256" key="1">
    <source>
        <dbReference type="ARBA" id="ARBA00004571"/>
    </source>
</evidence>
<accession>A0A9J6ZTB6</accession>
<dbReference type="InterPro" id="IPR012910">
    <property type="entry name" value="Plug_dom"/>
</dbReference>
<dbReference type="RefSeq" id="WP_250725250.1">
    <property type="nucleotide sequence ID" value="NZ_CP098400.1"/>
</dbReference>
<feature type="domain" description="TonB-dependent receptor plug" evidence="13">
    <location>
        <begin position="81"/>
        <end position="186"/>
    </location>
</feature>
<protein>
    <submittedName>
        <fullName evidence="14">TonB-dependent receptor</fullName>
    </submittedName>
</protein>
<evidence type="ECO:0000256" key="8">
    <source>
        <dbReference type="ARBA" id="ARBA00023170"/>
    </source>
</evidence>